<dbReference type="OrthoDB" id="954626at2"/>
<evidence type="ECO:0000256" key="2">
    <source>
        <dbReference type="ARBA" id="ARBA00022737"/>
    </source>
</evidence>
<dbReference type="EMBL" id="CP007202">
    <property type="protein sequence ID" value="AJR04700.1"/>
    <property type="molecule type" value="Genomic_DNA"/>
</dbReference>
<accession>A0A0C5WP64</accession>
<feature type="domain" description="Beta/gamma crystallin 'Greek key'" evidence="3">
    <location>
        <begin position="220"/>
        <end position="261"/>
    </location>
</feature>
<dbReference type="KEGG" id="sze:AW14_00550"/>
<evidence type="ECO:0000313" key="4">
    <source>
        <dbReference type="EMBL" id="AJR04700.1"/>
    </source>
</evidence>
<dbReference type="Proteomes" id="UP000032229">
    <property type="component" value="Chromosome"/>
</dbReference>
<dbReference type="HOGENOM" id="CLU_914968_0_0_10"/>
<evidence type="ECO:0000259" key="3">
    <source>
        <dbReference type="PROSITE" id="PS50915"/>
    </source>
</evidence>
<sequence>MAITATALSQDRVTLYKDCDYRGDRHPLYEGEYHDYELGIGNDKLSSIQIPYGFSVTVYTENGFRGASQTFTSNVDCLPADLNDKVSSVKVTKTSGGKYKGNGYTPNNSHPNMVTVYRDGNFRGASQFLSAGYHNDNGLGVGNDQISSIKIPAGWEVTVYTNSNYSGSSKTYTSDVSNLYEFNDKISSILISKASNHPSYKDEAKRSKEDNFNKTKNTVNAVTVYRDSNYRGISRELGYGYHNDNALGVGNDQISSIRIPRGYSVTVYTNSDFKGKSRTFTSDVSQLDWEFNDQISSILVSKLK</sequence>
<feature type="domain" description="Beta/gamma crystallin 'Greek key'" evidence="3">
    <location>
        <begin position="263"/>
        <end position="302"/>
    </location>
</feature>
<dbReference type="InterPro" id="IPR011024">
    <property type="entry name" value="G_crystallin-like"/>
</dbReference>
<gene>
    <name evidence="4" type="ORF">AW14_00550</name>
</gene>
<protein>
    <recommendedName>
        <fullName evidence="3">Beta/gamma crystallin 'Greek key' domain-containing protein</fullName>
    </recommendedName>
</protein>
<organism evidence="4 5">
    <name type="scientific">Siansivirga zeaxanthinifaciens CC-SAMT-1</name>
    <dbReference type="NCBI Taxonomy" id="1454006"/>
    <lineage>
        <taxon>Bacteria</taxon>
        <taxon>Pseudomonadati</taxon>
        <taxon>Bacteroidota</taxon>
        <taxon>Flavobacteriia</taxon>
        <taxon>Flavobacteriales</taxon>
        <taxon>Flavobacteriaceae</taxon>
        <taxon>Siansivirga</taxon>
    </lineage>
</organism>
<name>A0A0C5WP64_9FLAO</name>
<feature type="domain" description="Beta/gamma crystallin 'Greek key'" evidence="3">
    <location>
        <begin position="11"/>
        <end position="52"/>
    </location>
</feature>
<dbReference type="InterPro" id="IPR001064">
    <property type="entry name" value="Beta/gamma_crystallin"/>
</dbReference>
<dbReference type="RefSeq" id="WP_044637030.1">
    <property type="nucleotide sequence ID" value="NZ_CP007202.1"/>
</dbReference>
<keyword evidence="5" id="KW-1185">Reference proteome</keyword>
<evidence type="ECO:0000256" key="1">
    <source>
        <dbReference type="ARBA" id="ARBA00009646"/>
    </source>
</evidence>
<keyword evidence="2" id="KW-0677">Repeat</keyword>
<comment type="similarity">
    <text evidence="1">Belongs to the beta/gamma-crystallin family.</text>
</comment>
<dbReference type="PROSITE" id="PS50915">
    <property type="entry name" value="CRYSTALLIN_BETA_GAMMA"/>
    <property type="match status" value="4"/>
</dbReference>
<dbReference type="SMART" id="SM00247">
    <property type="entry name" value="XTALbg"/>
    <property type="match status" value="3"/>
</dbReference>
<dbReference type="AlphaFoldDB" id="A0A0C5WP64"/>
<dbReference type="STRING" id="1454006.AW14_00550"/>
<dbReference type="SUPFAM" id="SSF49695">
    <property type="entry name" value="gamma-Crystallin-like"/>
    <property type="match status" value="3"/>
</dbReference>
<dbReference type="Gene3D" id="2.60.20.10">
    <property type="entry name" value="Crystallins"/>
    <property type="match status" value="3"/>
</dbReference>
<reference evidence="4 5" key="1">
    <citation type="submission" date="2014-02" db="EMBL/GenBank/DDBJ databases">
        <authorList>
            <person name="Young C.-C."/>
            <person name="Hameed A."/>
            <person name="Huang H.-C."/>
            <person name="Shahina M."/>
        </authorList>
    </citation>
    <scope>NUCLEOTIDE SEQUENCE [LARGE SCALE GENOMIC DNA]</scope>
    <source>
        <strain evidence="4 5">CC-SAMT-1</strain>
    </source>
</reference>
<evidence type="ECO:0000313" key="5">
    <source>
        <dbReference type="Proteomes" id="UP000032229"/>
    </source>
</evidence>
<proteinExistence type="inferred from homology"/>
<feature type="domain" description="Beta/gamma crystallin 'Greek key'" evidence="3">
    <location>
        <begin position="112"/>
        <end position="153"/>
    </location>
</feature>